<evidence type="ECO:0000313" key="1">
    <source>
        <dbReference type="EMBL" id="SVC14929.1"/>
    </source>
</evidence>
<organism evidence="1">
    <name type="scientific">marine metagenome</name>
    <dbReference type="NCBI Taxonomy" id="408172"/>
    <lineage>
        <taxon>unclassified sequences</taxon>
        <taxon>metagenomes</taxon>
        <taxon>ecological metagenomes</taxon>
    </lineage>
</organism>
<feature type="non-terminal residue" evidence="1">
    <location>
        <position position="63"/>
    </location>
</feature>
<reference evidence="1" key="1">
    <citation type="submission" date="2018-05" db="EMBL/GenBank/DDBJ databases">
        <authorList>
            <person name="Lanie J.A."/>
            <person name="Ng W.-L."/>
            <person name="Kazmierczak K.M."/>
            <person name="Andrzejewski T.M."/>
            <person name="Davidsen T.M."/>
            <person name="Wayne K.J."/>
            <person name="Tettelin H."/>
            <person name="Glass J.I."/>
            <person name="Rusch D."/>
            <person name="Podicherti R."/>
            <person name="Tsui H.-C.T."/>
            <person name="Winkler M.E."/>
        </authorList>
    </citation>
    <scope>NUCLEOTIDE SEQUENCE</scope>
</reference>
<sequence length="63" mass="7009">MDRFRLVFTCTALLLGSITLQAQDDDSLYFQFEPDSLDLAIGDSANVKITLFSEDGSLSNNQF</sequence>
<gene>
    <name evidence="1" type="ORF">METZ01_LOCUS267783</name>
</gene>
<protein>
    <submittedName>
        <fullName evidence="1">Uncharacterized protein</fullName>
    </submittedName>
</protein>
<accession>A0A382JT42</accession>
<proteinExistence type="predicted"/>
<dbReference type="EMBL" id="UINC01076094">
    <property type="protein sequence ID" value="SVC14929.1"/>
    <property type="molecule type" value="Genomic_DNA"/>
</dbReference>
<dbReference type="AlphaFoldDB" id="A0A382JT42"/>
<name>A0A382JT42_9ZZZZ</name>